<feature type="region of interest" description="Disordered" evidence="1">
    <location>
        <begin position="179"/>
        <end position="215"/>
    </location>
</feature>
<evidence type="ECO:0000256" key="1">
    <source>
        <dbReference type="SAM" id="MobiDB-lite"/>
    </source>
</evidence>
<comment type="caution">
    <text evidence="2">The sequence shown here is derived from an EMBL/GenBank/DDBJ whole genome shotgun (WGS) entry which is preliminary data.</text>
</comment>
<evidence type="ECO:0000313" key="3">
    <source>
        <dbReference type="Proteomes" id="UP001558652"/>
    </source>
</evidence>
<name>A0ABD0YAY8_9HEMI</name>
<dbReference type="AlphaFoldDB" id="A0ABD0YAY8"/>
<protein>
    <submittedName>
        <fullName evidence="2">Uncharacterized protein</fullName>
    </submittedName>
</protein>
<keyword evidence="3" id="KW-1185">Reference proteome</keyword>
<dbReference type="Proteomes" id="UP001558652">
    <property type="component" value="Unassembled WGS sequence"/>
</dbReference>
<gene>
    <name evidence="2" type="ORF">AAG570_005688</name>
</gene>
<organism evidence="2 3">
    <name type="scientific">Ranatra chinensis</name>
    <dbReference type="NCBI Taxonomy" id="642074"/>
    <lineage>
        <taxon>Eukaryota</taxon>
        <taxon>Metazoa</taxon>
        <taxon>Ecdysozoa</taxon>
        <taxon>Arthropoda</taxon>
        <taxon>Hexapoda</taxon>
        <taxon>Insecta</taxon>
        <taxon>Pterygota</taxon>
        <taxon>Neoptera</taxon>
        <taxon>Paraneoptera</taxon>
        <taxon>Hemiptera</taxon>
        <taxon>Heteroptera</taxon>
        <taxon>Panheteroptera</taxon>
        <taxon>Nepomorpha</taxon>
        <taxon>Nepidae</taxon>
        <taxon>Ranatrinae</taxon>
        <taxon>Ranatra</taxon>
    </lineage>
</organism>
<reference evidence="2 3" key="1">
    <citation type="submission" date="2024-07" db="EMBL/GenBank/DDBJ databases">
        <title>Chromosome-level genome assembly of the water stick insect Ranatra chinensis (Heteroptera: Nepidae).</title>
        <authorList>
            <person name="Liu X."/>
        </authorList>
    </citation>
    <scope>NUCLEOTIDE SEQUENCE [LARGE SCALE GENOMIC DNA]</scope>
    <source>
        <strain evidence="2">Cailab_2021Rc</strain>
        <tissue evidence="2">Muscle</tissue>
    </source>
</reference>
<sequence>MASKRRNMFYQNMKQETTEIESYCIKRRNRFDKNTKETAEIDRWSQPVRVAVQATTVEMRLWCRLVGIIRPRIPSWCVVRLNTYQGRVKYGAEDFRLEGLNSFRLSVKKVSEKSVFAIEEVGAVLGKSHVEKGMPVKGTRGGCPLRGEMRVPVKGRNEGAQQGAKSGCPIRAEIKVARQGANRGCPSRGQERLPVKGPIEVARQGANRGCPSRGQ</sequence>
<dbReference type="EMBL" id="JBFDAA010000018">
    <property type="protein sequence ID" value="KAL1116193.1"/>
    <property type="molecule type" value="Genomic_DNA"/>
</dbReference>
<evidence type="ECO:0000313" key="2">
    <source>
        <dbReference type="EMBL" id="KAL1116193.1"/>
    </source>
</evidence>
<proteinExistence type="predicted"/>
<accession>A0ABD0YAY8</accession>